<keyword evidence="1" id="KW-0812">Transmembrane</keyword>
<keyword evidence="3" id="KW-1185">Reference proteome</keyword>
<gene>
    <name evidence="2" type="ORF">GCM10023338_10360</name>
</gene>
<protein>
    <recommendedName>
        <fullName evidence="4">DUF2726 domain-containing protein</fullName>
    </recommendedName>
</protein>
<proteinExistence type="predicted"/>
<comment type="caution">
    <text evidence="2">The sequence shown here is derived from an EMBL/GenBank/DDBJ whole genome shotgun (WGS) entry which is preliminary data.</text>
</comment>
<name>A0ABP9MNZ1_9GAMM</name>
<evidence type="ECO:0008006" key="4">
    <source>
        <dbReference type="Google" id="ProtNLM"/>
    </source>
</evidence>
<evidence type="ECO:0000313" key="3">
    <source>
        <dbReference type="Proteomes" id="UP001500631"/>
    </source>
</evidence>
<dbReference type="EMBL" id="BAABKE010000003">
    <property type="protein sequence ID" value="GAA5098186.1"/>
    <property type="molecule type" value="Genomic_DNA"/>
</dbReference>
<organism evidence="2 3">
    <name type="scientific">Wohlfahrtiimonas larvae</name>
    <dbReference type="NCBI Taxonomy" id="1157986"/>
    <lineage>
        <taxon>Bacteria</taxon>
        <taxon>Pseudomonadati</taxon>
        <taxon>Pseudomonadota</taxon>
        <taxon>Gammaproteobacteria</taxon>
        <taxon>Cardiobacteriales</taxon>
        <taxon>Ignatzschineriaceae</taxon>
        <taxon>Wohlfahrtiimonas</taxon>
    </lineage>
</organism>
<reference evidence="3" key="1">
    <citation type="journal article" date="2019" name="Int. J. Syst. Evol. Microbiol.">
        <title>The Global Catalogue of Microorganisms (GCM) 10K type strain sequencing project: providing services to taxonomists for standard genome sequencing and annotation.</title>
        <authorList>
            <consortium name="The Broad Institute Genomics Platform"/>
            <consortium name="The Broad Institute Genome Sequencing Center for Infectious Disease"/>
            <person name="Wu L."/>
            <person name="Ma J."/>
        </authorList>
    </citation>
    <scope>NUCLEOTIDE SEQUENCE [LARGE SCALE GENOMIC DNA]</scope>
    <source>
        <strain evidence="3">JCM 18424</strain>
    </source>
</reference>
<evidence type="ECO:0000256" key="1">
    <source>
        <dbReference type="SAM" id="Phobius"/>
    </source>
</evidence>
<evidence type="ECO:0000313" key="2">
    <source>
        <dbReference type="EMBL" id="GAA5098186.1"/>
    </source>
</evidence>
<dbReference type="RefSeq" id="WP_077925153.1">
    <property type="nucleotide sequence ID" value="NZ_BAABKE010000003.1"/>
</dbReference>
<keyword evidence="1" id="KW-1133">Transmembrane helix</keyword>
<dbReference type="Proteomes" id="UP001500631">
    <property type="component" value="Unassembled WGS sequence"/>
</dbReference>
<accession>A0ABP9MNZ1</accession>
<keyword evidence="1" id="KW-0472">Membrane</keyword>
<sequence>MFFKIFFTIFVVIGLVFLFKFKRTRPQKVTGASSCEKNIPNAFRTKTSALSIDEQNVLKFLQEIVQYKDHIQVFPKPQLTTFITLDPNLASEIQTRLEQELKQISCDFMLVNTRTFSPIVALSINPSENLEKLLQDLNIPLISLRKGLQYDQEKLQQLVVHYL</sequence>
<feature type="transmembrane region" description="Helical" evidence="1">
    <location>
        <begin position="6"/>
        <end position="21"/>
    </location>
</feature>